<accession>A0ABW4VQ81</accession>
<dbReference type="GO" id="GO:0016787">
    <property type="term" value="F:hydrolase activity"/>
    <property type="evidence" value="ECO:0007669"/>
    <property type="project" value="UniProtKB-KW"/>
</dbReference>
<reference evidence="4" key="1">
    <citation type="journal article" date="2019" name="Int. J. Syst. Evol. Microbiol.">
        <title>The Global Catalogue of Microorganisms (GCM) 10K type strain sequencing project: providing services to taxonomists for standard genome sequencing and annotation.</title>
        <authorList>
            <consortium name="The Broad Institute Genomics Platform"/>
            <consortium name="The Broad Institute Genome Sequencing Center for Infectious Disease"/>
            <person name="Wu L."/>
            <person name="Ma J."/>
        </authorList>
    </citation>
    <scope>NUCLEOTIDE SEQUENCE [LARGE SCALE GENOMIC DNA]</scope>
    <source>
        <strain evidence="4">CGMCC 1.15180</strain>
    </source>
</reference>
<dbReference type="InterPro" id="IPR029052">
    <property type="entry name" value="Metallo-depent_PP-like"/>
</dbReference>
<dbReference type="PANTHER" id="PTHR22953:SF153">
    <property type="entry name" value="PURPLE ACID PHOSPHATASE"/>
    <property type="match status" value="1"/>
</dbReference>
<comment type="caution">
    <text evidence="3">The sequence shown here is derived from an EMBL/GenBank/DDBJ whole genome shotgun (WGS) entry which is preliminary data.</text>
</comment>
<organism evidence="3 4">
    <name type="scientific">Belliella marina</name>
    <dbReference type="NCBI Taxonomy" id="1644146"/>
    <lineage>
        <taxon>Bacteria</taxon>
        <taxon>Pseudomonadati</taxon>
        <taxon>Bacteroidota</taxon>
        <taxon>Cytophagia</taxon>
        <taxon>Cytophagales</taxon>
        <taxon>Cyclobacteriaceae</taxon>
        <taxon>Belliella</taxon>
    </lineage>
</organism>
<protein>
    <submittedName>
        <fullName evidence="3">Metallophosphoesterase family protein</fullName>
        <ecNumber evidence="3">3.1.-.-</ecNumber>
    </submittedName>
</protein>
<dbReference type="EC" id="3.1.-.-" evidence="3"/>
<dbReference type="EMBL" id="JBHUHR010000046">
    <property type="protein sequence ID" value="MFD2036948.1"/>
    <property type="molecule type" value="Genomic_DNA"/>
</dbReference>
<evidence type="ECO:0000259" key="2">
    <source>
        <dbReference type="Pfam" id="PF00149"/>
    </source>
</evidence>
<dbReference type="PANTHER" id="PTHR22953">
    <property type="entry name" value="ACID PHOSPHATASE RELATED"/>
    <property type="match status" value="1"/>
</dbReference>
<dbReference type="SUPFAM" id="SSF56300">
    <property type="entry name" value="Metallo-dependent phosphatases"/>
    <property type="match status" value="1"/>
</dbReference>
<keyword evidence="1" id="KW-0732">Signal</keyword>
<evidence type="ECO:0000313" key="3">
    <source>
        <dbReference type="EMBL" id="MFD2036948.1"/>
    </source>
</evidence>
<proteinExistence type="predicted"/>
<sequence>MKKIIDNIGRRNFIGKITKGLGAGAVLGVGPVQYVLADPEEQNEGSYFTVMPYLQNPTPATMDILFVTRDPSFSWVELEDGEKAQGKFYAVEDGLIQANQRHFCVRLSGMSPGRTYRYKVYSKVIDQFKPYEVKYGDVMESQVYSFTTPDPGSASVSALVLNDLHQIDGVLKEQVELNGDFDFDFCLLNGDVFDHPESESQVIEKLLSPITGLFASEVPFMLARGNHETRGSYARNLKGHFSFPDGKYYYEFKNGPVQWVVLDTGEDKPDDHPVYAGLTDFDTYREEQALWLAKIFEQGLDAGILYRVVVMHIPPFNSGEWHGTLHCRSVFSPVFEKYGVDMVLSGHTHKHGFYAPCEDHSYTLIIGGGPRKGSRTITQVYANQAGLHAKLIAEGGEVIGKTTLVPQKK</sequence>
<dbReference type="Proteomes" id="UP001597361">
    <property type="component" value="Unassembled WGS sequence"/>
</dbReference>
<dbReference type="InterPro" id="IPR004843">
    <property type="entry name" value="Calcineurin-like_PHP"/>
</dbReference>
<dbReference type="RefSeq" id="WP_376888462.1">
    <property type="nucleotide sequence ID" value="NZ_JBHUHR010000046.1"/>
</dbReference>
<dbReference type="Pfam" id="PF00149">
    <property type="entry name" value="Metallophos"/>
    <property type="match status" value="1"/>
</dbReference>
<name>A0ABW4VQ81_9BACT</name>
<gene>
    <name evidence="3" type="ORF">ACFSKL_19245</name>
</gene>
<dbReference type="InterPro" id="IPR039331">
    <property type="entry name" value="PAPs-like"/>
</dbReference>
<keyword evidence="4" id="KW-1185">Reference proteome</keyword>
<dbReference type="Gene3D" id="3.60.21.10">
    <property type="match status" value="1"/>
</dbReference>
<evidence type="ECO:0000256" key="1">
    <source>
        <dbReference type="ARBA" id="ARBA00022729"/>
    </source>
</evidence>
<evidence type="ECO:0000313" key="4">
    <source>
        <dbReference type="Proteomes" id="UP001597361"/>
    </source>
</evidence>
<feature type="domain" description="Calcineurin-like phosphoesterase" evidence="2">
    <location>
        <begin position="159"/>
        <end position="350"/>
    </location>
</feature>
<keyword evidence="3" id="KW-0378">Hydrolase</keyword>